<dbReference type="GO" id="GO:0010041">
    <property type="term" value="P:response to iron(III) ion"/>
    <property type="evidence" value="ECO:0007669"/>
    <property type="project" value="TreeGrafter"/>
</dbReference>
<dbReference type="RefSeq" id="WP_094992907.1">
    <property type="nucleotide sequence ID" value="NZ_NQKI01000009.1"/>
</dbReference>
<feature type="transmembrane region" description="Helical" evidence="8">
    <location>
        <begin position="170"/>
        <end position="201"/>
    </location>
</feature>
<evidence type="ECO:0000256" key="2">
    <source>
        <dbReference type="ARBA" id="ARBA00022475"/>
    </source>
</evidence>
<comment type="caution">
    <text evidence="10">The sequence shown here is derived from an EMBL/GenBank/DDBJ whole genome shotgun (WGS) entry which is preliminary data.</text>
</comment>
<dbReference type="AlphaFoldDB" id="A0A266NBT1"/>
<dbReference type="EMBL" id="NQKI01000009">
    <property type="protein sequence ID" value="OZY59964.1"/>
    <property type="molecule type" value="Genomic_DNA"/>
</dbReference>
<evidence type="ECO:0000256" key="1">
    <source>
        <dbReference type="ARBA" id="ARBA00004651"/>
    </source>
</evidence>
<evidence type="ECO:0000256" key="6">
    <source>
        <dbReference type="ARBA" id="ARBA00022989"/>
    </source>
</evidence>
<evidence type="ECO:0000256" key="4">
    <source>
        <dbReference type="ARBA" id="ARBA00022679"/>
    </source>
</evidence>
<dbReference type="OrthoDB" id="7025480at2"/>
<feature type="transmembrane region" description="Helical" evidence="8">
    <location>
        <begin position="119"/>
        <end position="135"/>
    </location>
</feature>
<dbReference type="PANTHER" id="PTHR33908:SF3">
    <property type="entry name" value="UNDECAPRENYL PHOSPHATE-ALPHA-4-AMINO-4-DEOXY-L-ARABINOSE ARABINOSYL TRANSFERASE"/>
    <property type="match status" value="1"/>
</dbReference>
<keyword evidence="2" id="KW-1003">Cell membrane</keyword>
<accession>A0A266NBT1</accession>
<feature type="transmembrane region" description="Helical" evidence="8">
    <location>
        <begin position="384"/>
        <end position="403"/>
    </location>
</feature>
<dbReference type="Proteomes" id="UP000215788">
    <property type="component" value="Unassembled WGS sequence"/>
</dbReference>
<feature type="domain" description="ArnT-like N-terminal" evidence="9">
    <location>
        <begin position="41"/>
        <end position="231"/>
    </location>
</feature>
<sequence>MPAHSSRLALHTQRRQSLILGALALLLFVLGEHNQAAIGFDSRFILFAKEMLRHGPSFFPTTYGQPYPDYSATSTLFIWLLSAPFGQVTSLTAWLPTALASAVIVMLTWRLVAPHSRQWALMSVALLVLSMTFITETRAVSLDQMLAAVSLGVFYLAYAHDHLAAPRRHAGLLALLVLGFAIRGPIGLVIPAGMLCVYYVLSGQWRRMLTTGLQALALLVACIGVLLALAWVSGGETFVREVIRMQVTGRMDGTEGASSVLYYFTSSIGNYALAYPLAALVLLTLALTGRTQTGAALTLVKYCAGAGLIVMIGLSIPQAKKARYLLPMLPMAAIIAAYPFQVTQGRAFMLLRGVTLGLFLLMPGLLMAGLVLARQRLGEQLPELTTALAVLGLLQLVAVGALFKAQWRTTLLAFCAVLAVWSTFIMVYEPFERRVYDTREFTHEAMRLIDQTPLPLVVHGMGKDAKAIKFMVNVDRDVQPLFTQTPAQLEALNGQAWIIMDRTDYQGLQGTLLGNTVPVLSARFDKNEVVLLKKP</sequence>
<proteinExistence type="predicted"/>
<feature type="transmembrane region" description="Helical" evidence="8">
    <location>
        <begin position="213"/>
        <end position="239"/>
    </location>
</feature>
<feature type="transmembrane region" description="Helical" evidence="8">
    <location>
        <begin position="409"/>
        <end position="428"/>
    </location>
</feature>
<dbReference type="GO" id="GO:0016763">
    <property type="term" value="F:pentosyltransferase activity"/>
    <property type="evidence" value="ECO:0007669"/>
    <property type="project" value="TreeGrafter"/>
</dbReference>
<keyword evidence="7 8" id="KW-0472">Membrane</keyword>
<feature type="transmembrane region" description="Helical" evidence="8">
    <location>
        <begin position="260"/>
        <end position="287"/>
    </location>
</feature>
<evidence type="ECO:0000256" key="3">
    <source>
        <dbReference type="ARBA" id="ARBA00022676"/>
    </source>
</evidence>
<dbReference type="GO" id="GO:0006493">
    <property type="term" value="P:protein O-linked glycosylation"/>
    <property type="evidence" value="ECO:0007669"/>
    <property type="project" value="InterPro"/>
</dbReference>
<name>A0A266NBT1_9PSED</name>
<evidence type="ECO:0000256" key="7">
    <source>
        <dbReference type="ARBA" id="ARBA00023136"/>
    </source>
</evidence>
<feature type="transmembrane region" description="Helical" evidence="8">
    <location>
        <begin position="324"/>
        <end position="341"/>
    </location>
</feature>
<dbReference type="GO" id="GO:0005886">
    <property type="term" value="C:plasma membrane"/>
    <property type="evidence" value="ECO:0007669"/>
    <property type="project" value="UniProtKB-SubCell"/>
</dbReference>
<keyword evidence="3" id="KW-0328">Glycosyltransferase</keyword>
<comment type="subcellular location">
    <subcellularLocation>
        <location evidence="1">Cell membrane</location>
        <topology evidence="1">Multi-pass membrane protein</topology>
    </subcellularLocation>
</comment>
<keyword evidence="5 8" id="KW-0812">Transmembrane</keyword>
<gene>
    <name evidence="10" type="ORF">CJF39_07855</name>
</gene>
<dbReference type="GO" id="GO:0000030">
    <property type="term" value="F:mannosyltransferase activity"/>
    <property type="evidence" value="ECO:0007669"/>
    <property type="project" value="InterPro"/>
</dbReference>
<dbReference type="PANTHER" id="PTHR33908">
    <property type="entry name" value="MANNOSYLTRANSFERASE YKCB-RELATED"/>
    <property type="match status" value="1"/>
</dbReference>
<protein>
    <submittedName>
        <fullName evidence="10">Glycosyltransferase</fullName>
    </submittedName>
</protein>
<dbReference type="InterPro" id="IPR003342">
    <property type="entry name" value="ArnT-like_N"/>
</dbReference>
<reference evidence="10 11" key="1">
    <citation type="submission" date="2017-08" db="EMBL/GenBank/DDBJ databases">
        <title>Genomic and metabolic characterisation of spoilage-associated Pseudomonas species.</title>
        <authorList>
            <person name="Stanborough T."/>
            <person name="Fegan N."/>
            <person name="Powell S.M."/>
            <person name="Singh T."/>
            <person name="Tamplin M.L."/>
            <person name="Chandry P.S."/>
        </authorList>
    </citation>
    <scope>NUCLEOTIDE SEQUENCE [LARGE SCALE GENOMIC DNA]</scope>
    <source>
        <strain evidence="10 11">L1802</strain>
    </source>
</reference>
<feature type="transmembrane region" description="Helical" evidence="8">
    <location>
        <begin position="347"/>
        <end position="372"/>
    </location>
</feature>
<evidence type="ECO:0000256" key="5">
    <source>
        <dbReference type="ARBA" id="ARBA00022692"/>
    </source>
</evidence>
<feature type="transmembrane region" description="Helical" evidence="8">
    <location>
        <begin position="91"/>
        <end position="112"/>
    </location>
</feature>
<dbReference type="InterPro" id="IPR050297">
    <property type="entry name" value="LipidA_mod_glycosyltrf_83"/>
</dbReference>
<organism evidence="10 11">
    <name type="scientific">Pseudomonas lundensis</name>
    <dbReference type="NCBI Taxonomy" id="86185"/>
    <lineage>
        <taxon>Bacteria</taxon>
        <taxon>Pseudomonadati</taxon>
        <taxon>Pseudomonadota</taxon>
        <taxon>Gammaproteobacteria</taxon>
        <taxon>Pseudomonadales</taxon>
        <taxon>Pseudomonadaceae</taxon>
        <taxon>Pseudomonas</taxon>
    </lineage>
</organism>
<keyword evidence="4 10" id="KW-0808">Transferase</keyword>
<evidence type="ECO:0000313" key="10">
    <source>
        <dbReference type="EMBL" id="OZY59964.1"/>
    </source>
</evidence>
<evidence type="ECO:0000256" key="8">
    <source>
        <dbReference type="SAM" id="Phobius"/>
    </source>
</evidence>
<feature type="transmembrane region" description="Helical" evidence="8">
    <location>
        <begin position="299"/>
        <end position="317"/>
    </location>
</feature>
<dbReference type="GO" id="GO:0009103">
    <property type="term" value="P:lipopolysaccharide biosynthetic process"/>
    <property type="evidence" value="ECO:0007669"/>
    <property type="project" value="UniProtKB-ARBA"/>
</dbReference>
<dbReference type="Pfam" id="PF02366">
    <property type="entry name" value="PMT"/>
    <property type="match status" value="1"/>
</dbReference>
<evidence type="ECO:0000259" key="9">
    <source>
        <dbReference type="Pfam" id="PF02366"/>
    </source>
</evidence>
<evidence type="ECO:0000313" key="11">
    <source>
        <dbReference type="Proteomes" id="UP000215788"/>
    </source>
</evidence>
<keyword evidence="6 8" id="KW-1133">Transmembrane helix</keyword>